<dbReference type="InterPro" id="IPR015421">
    <property type="entry name" value="PyrdxlP-dep_Trfase_major"/>
</dbReference>
<dbReference type="SUPFAM" id="SSF53383">
    <property type="entry name" value="PLP-dependent transferases"/>
    <property type="match status" value="1"/>
</dbReference>
<organism evidence="2 4">
    <name type="scientific">Orbilia oligospora</name>
    <name type="common">Nematode-trapping fungus</name>
    <name type="synonym">Arthrobotrys oligospora</name>
    <dbReference type="NCBI Taxonomy" id="2813651"/>
    <lineage>
        <taxon>Eukaryota</taxon>
        <taxon>Fungi</taxon>
        <taxon>Dikarya</taxon>
        <taxon>Ascomycota</taxon>
        <taxon>Pezizomycotina</taxon>
        <taxon>Orbiliomycetes</taxon>
        <taxon>Orbiliales</taxon>
        <taxon>Orbiliaceae</taxon>
        <taxon>Orbilia</taxon>
    </lineage>
</organism>
<feature type="domain" description="Aminotransferase class V" evidence="1">
    <location>
        <begin position="23"/>
        <end position="444"/>
    </location>
</feature>
<sequence>MRSYSSKIEGIRQREYGYLNGVTYLDHAGCTLYPTTLMHKFAQDLSSNLFGNPHSASPSSMLSSDRVETVRSRVLKFFNASPEHFDLVFVANATAGIKMVMDAFRDIEDGYWYGYHRDSHTSLVGVREHSKASRCFATDDQVEDWIASTSTAEEDSTMKLFAYPAQSNMNGRRSPLKWCGQVRKNKPNTYTLLDAAAYLTTGSLDLSNPQDAPDFTCMSFYKIFGFPDLGALIVRKSSADILTKRKYFGGGTVKMVLSIDTAWHSKRQEVHESLEDGTLPFHNIVALGHAMDVYAELYGTPKQVSAHASGLAKVAYERLLNLRYSNGAPVCEIYKDERASYNDSTTQGPTVAFNIRQPDGSWVGKSKVEEAAIKNNIHIRSGGVCNPGGVASFLQWDSVGMKKNFDAGMTCGDKNDLMGPGGKPTGIVRISLGAMSSMGDVEKFVHFVEQTYVYGGEMIGNIQPIAKLKSEMQPLTSDVPSRVEEKRRMLKNIFRNMTGRNYVSA</sequence>
<dbReference type="EMBL" id="WIQZ01000024">
    <property type="protein sequence ID" value="KAF3137923.1"/>
    <property type="molecule type" value="Genomic_DNA"/>
</dbReference>
<reference evidence="4 5" key="1">
    <citation type="submission" date="2019-06" db="EMBL/GenBank/DDBJ databases">
        <authorList>
            <person name="Palmer J.M."/>
        </authorList>
    </citation>
    <scope>NUCLEOTIDE SEQUENCE [LARGE SCALE GENOMIC DNA]</scope>
    <source>
        <strain evidence="2 4">TWF102</strain>
        <strain evidence="3 5">TWF703</strain>
    </source>
</reference>
<proteinExistence type="predicted"/>
<dbReference type="EMBL" id="WIQW01000117">
    <property type="protein sequence ID" value="KAF3082264.1"/>
    <property type="molecule type" value="Genomic_DNA"/>
</dbReference>
<evidence type="ECO:0000313" key="4">
    <source>
        <dbReference type="Proteomes" id="UP000475325"/>
    </source>
</evidence>
<comment type="caution">
    <text evidence="2">The sequence shown here is derived from an EMBL/GenBank/DDBJ whole genome shotgun (WGS) entry which is preliminary data.</text>
</comment>
<dbReference type="Proteomes" id="UP000475325">
    <property type="component" value="Unassembled WGS sequence"/>
</dbReference>
<dbReference type="Gene3D" id="3.40.640.10">
    <property type="entry name" value="Type I PLP-dependent aspartate aminotransferase-like (Major domain)"/>
    <property type="match status" value="1"/>
</dbReference>
<dbReference type="EMBL" id="WIQW01000117">
    <property type="protein sequence ID" value="KAF3082265.1"/>
    <property type="molecule type" value="Genomic_DNA"/>
</dbReference>
<dbReference type="InterPro" id="IPR000192">
    <property type="entry name" value="Aminotrans_V_dom"/>
</dbReference>
<evidence type="ECO:0000313" key="2">
    <source>
        <dbReference type="EMBL" id="KAF3082264.1"/>
    </source>
</evidence>
<dbReference type="Pfam" id="PF00266">
    <property type="entry name" value="Aminotran_5"/>
    <property type="match status" value="1"/>
</dbReference>
<name>A0A7C8N2P1_ORBOL</name>
<accession>A0A7C8N2P1</accession>
<dbReference type="InterPro" id="IPR015424">
    <property type="entry name" value="PyrdxlP-dep_Trfase"/>
</dbReference>
<dbReference type="Proteomes" id="UP000480548">
    <property type="component" value="Unassembled WGS sequence"/>
</dbReference>
<protein>
    <recommendedName>
        <fullName evidence="1">Aminotransferase class V domain-containing protein</fullName>
    </recommendedName>
</protein>
<dbReference type="GO" id="GO:0008265">
    <property type="term" value="F:molybdenum cofactor sulfurtransferase activity"/>
    <property type="evidence" value="ECO:0007669"/>
    <property type="project" value="TreeGrafter"/>
</dbReference>
<gene>
    <name evidence="2" type="ORF">TWF102_001234</name>
    <name evidence="3" type="ORF">TWF703_004894</name>
</gene>
<dbReference type="GO" id="GO:0043545">
    <property type="term" value="P:molybdopterin cofactor metabolic process"/>
    <property type="evidence" value="ECO:0007669"/>
    <property type="project" value="TreeGrafter"/>
</dbReference>
<evidence type="ECO:0000313" key="5">
    <source>
        <dbReference type="Proteomes" id="UP000480548"/>
    </source>
</evidence>
<evidence type="ECO:0000313" key="3">
    <source>
        <dbReference type="EMBL" id="KAF3137923.1"/>
    </source>
</evidence>
<evidence type="ECO:0000259" key="1">
    <source>
        <dbReference type="Pfam" id="PF00266"/>
    </source>
</evidence>
<dbReference type="PANTHER" id="PTHR14237">
    <property type="entry name" value="MOLYBDOPTERIN COFACTOR SULFURASE MOSC"/>
    <property type="match status" value="1"/>
</dbReference>
<dbReference type="PANTHER" id="PTHR14237:SF80">
    <property type="entry name" value="MOLYBDENUM COFACTOR SULFURASE"/>
    <property type="match status" value="1"/>
</dbReference>
<dbReference type="AlphaFoldDB" id="A0A7C8N2P1"/>